<feature type="region of interest" description="Disordered" evidence="14">
    <location>
        <begin position="491"/>
        <end position="693"/>
    </location>
</feature>
<comment type="subcellular location">
    <subcellularLocation>
        <location evidence="1 13">Nucleus</location>
    </subcellularLocation>
</comment>
<dbReference type="RefSeq" id="XP_030226446.1">
    <property type="nucleotide sequence ID" value="XM_030370586.1"/>
</dbReference>
<comment type="similarity">
    <text evidence="2">Belongs to the TFS-II family.</text>
</comment>
<evidence type="ECO:0000313" key="19">
    <source>
        <dbReference type="Proteomes" id="UP000694546"/>
    </source>
</evidence>
<feature type="region of interest" description="Disordered" evidence="14">
    <location>
        <begin position="85"/>
        <end position="478"/>
    </location>
</feature>
<protein>
    <submittedName>
        <fullName evidence="18">Transcription elongation factor A (SII), 3</fullName>
    </submittedName>
</protein>
<keyword evidence="3" id="KW-0597">Phosphoprotein</keyword>
<evidence type="ECO:0000259" key="15">
    <source>
        <dbReference type="PROSITE" id="PS51133"/>
    </source>
</evidence>
<dbReference type="FunFam" id="2.20.25.10:FF:000001">
    <property type="entry name" value="Probable Transcription elongation factor S-II"/>
    <property type="match status" value="1"/>
</dbReference>
<dbReference type="SUPFAM" id="SSF57783">
    <property type="entry name" value="Zinc beta-ribbon"/>
    <property type="match status" value="1"/>
</dbReference>
<name>A0A8C5ACG6_GADMO</name>
<evidence type="ECO:0000256" key="8">
    <source>
        <dbReference type="ARBA" id="ARBA00023125"/>
    </source>
</evidence>
<keyword evidence="9" id="KW-0804">Transcription</keyword>
<dbReference type="GeneID" id="115554003"/>
<dbReference type="PROSITE" id="PS51321">
    <property type="entry name" value="TFIIS_CENTRAL"/>
    <property type="match status" value="1"/>
</dbReference>
<keyword evidence="6" id="KW-0862">Zinc</keyword>
<dbReference type="CTD" id="6920"/>
<evidence type="ECO:0000256" key="2">
    <source>
        <dbReference type="ARBA" id="ARBA00009647"/>
    </source>
</evidence>
<evidence type="ECO:0000256" key="7">
    <source>
        <dbReference type="ARBA" id="ARBA00023015"/>
    </source>
</evidence>
<dbReference type="InterPro" id="IPR035441">
    <property type="entry name" value="TFIIS/LEDGF_dom_sf"/>
</dbReference>
<feature type="compositionally biased region" description="Basic and acidic residues" evidence="14">
    <location>
        <begin position="586"/>
        <end position="602"/>
    </location>
</feature>
<organism evidence="18 19">
    <name type="scientific">Gadus morhua</name>
    <name type="common">Atlantic cod</name>
    <dbReference type="NCBI Taxonomy" id="8049"/>
    <lineage>
        <taxon>Eukaryota</taxon>
        <taxon>Metazoa</taxon>
        <taxon>Chordata</taxon>
        <taxon>Craniata</taxon>
        <taxon>Vertebrata</taxon>
        <taxon>Euteleostomi</taxon>
        <taxon>Actinopterygii</taxon>
        <taxon>Neopterygii</taxon>
        <taxon>Teleostei</taxon>
        <taxon>Neoteleostei</taxon>
        <taxon>Acanthomorphata</taxon>
        <taxon>Zeiogadaria</taxon>
        <taxon>Gadariae</taxon>
        <taxon>Gadiformes</taxon>
        <taxon>Gadoidei</taxon>
        <taxon>Gadidae</taxon>
        <taxon>Gadus</taxon>
    </lineage>
</organism>
<dbReference type="PROSITE" id="PS51133">
    <property type="entry name" value="ZF_TFIIS_2"/>
    <property type="match status" value="1"/>
</dbReference>
<evidence type="ECO:0000313" key="18">
    <source>
        <dbReference type="Ensembl" id="ENSGMOP00000029337.1"/>
    </source>
</evidence>
<dbReference type="PROSITE" id="PS51319">
    <property type="entry name" value="TFIIS_N"/>
    <property type="match status" value="1"/>
</dbReference>
<feature type="compositionally biased region" description="Basic and acidic residues" evidence="14">
    <location>
        <begin position="427"/>
        <end position="436"/>
    </location>
</feature>
<feature type="compositionally biased region" description="Basic and acidic residues" evidence="14">
    <location>
        <begin position="200"/>
        <end position="220"/>
    </location>
</feature>
<sequence length="858" mass="96792">MTREEDLVCIAKKLDRMVSRNNTEGALDVLKELNDFNMTVKLLQDTRIGMSVNNIRKHCSDAEVIALAKFLIKDWKRLLEPAEPKKEKLDDKNGVGPSKRAVSPNLFETDSSPRREDVGGPRESLPDKNDSDKHKEEQRHQDEDLHDHSKTSGEAKREKRASEPVNKTHPGGKEANGDRQRETNRMDGSTSPRDVAPPAPDRRADRGGEGRPPDPREGEGRQQSPQRGKHRDEDTEKMRKKRRRAVELEKREDPEKFRSHDKTREKRFTENAGTERHAGDRRLERWTHGPPGERHRNEPRRERRLPEQRPLFERRGVMDSSILYPTRCPSPPPLIRRRRPVRPPRPLPTPLPAKCPSVEVKKDRKDSSEGKGAEKHSLEVKKERKHSSDLKPPLQKKPKLDVTKEKHRKDSSDSKPGLPVKLLPMDFKSDRKDFSDSKTSLPVKRLSMDSKDRKDSCDLKTGLPVKSLSMDSKSDRKVSSDFNMVLPVKRLSMDSKSDRKDSCDSNAGLPLKRLSMDSKSDRKDSCDSNAGLPLKRLSMDSKSDRKEAFDSKPGLPGKRLSLDSKMDRTHRNDFSDSEPGLPVKRHSMDAKSDRKESTESKKASPLPAKKLGGERRESHGTKPLNPVKPSTDDPESKRAKANFPQTPPSPASSLSPGFSPGGGALSPGFSPSGGPLSPSFSPRGGPLSPRLATGDTVRDKCIEMLSAALRTDNDFMEFGANCEQMAVDIEDHIYQEIRATDMRYKNRVRSRISNLKDPKNPGLRRNVLAGYIEMTRIASMSAEEMASDELKQLRNVLTQEAIREHQMAKTGGTTTDLLQCSKCRKKNCSYNQVQTRSADEPMTTFVLCNECGNRWKFC</sequence>
<feature type="compositionally biased region" description="Basic and acidic residues" evidence="14">
    <location>
        <begin position="359"/>
        <end position="389"/>
    </location>
</feature>
<dbReference type="SMART" id="SM00440">
    <property type="entry name" value="ZnF_C2C2"/>
    <property type="match status" value="1"/>
</dbReference>
<feature type="compositionally biased region" description="Basic and acidic residues" evidence="14">
    <location>
        <begin position="245"/>
        <end position="317"/>
    </location>
</feature>
<comment type="function">
    <text evidence="11">Necessary for efficient RNA polymerase II transcription elongation past template-encoded arresting sites. The arresting sites in DNA have the property of trapping a certain fraction of elongating RNA polymerases that pass through, resulting in locked ternary complexes. Cleavage of the nascent transcript by S-II allows the resumption of elongation from the new 3'-terminus.</text>
</comment>
<evidence type="ECO:0000256" key="10">
    <source>
        <dbReference type="ARBA" id="ARBA00023242"/>
    </source>
</evidence>
<evidence type="ECO:0000259" key="16">
    <source>
        <dbReference type="PROSITE" id="PS51319"/>
    </source>
</evidence>
<dbReference type="SMART" id="SM00509">
    <property type="entry name" value="TFS2N"/>
    <property type="match status" value="1"/>
</dbReference>
<dbReference type="Gene3D" id="1.20.930.10">
    <property type="entry name" value="Conserved domain common to transcription factors TFIIS, elongin A, CRSP70"/>
    <property type="match status" value="1"/>
</dbReference>
<dbReference type="InterPro" id="IPR003618">
    <property type="entry name" value="TFIIS_cen_dom"/>
</dbReference>
<feature type="domain" description="TFIIS N-terminal" evidence="16">
    <location>
        <begin position="5"/>
        <end position="82"/>
    </location>
</feature>
<evidence type="ECO:0000256" key="4">
    <source>
        <dbReference type="ARBA" id="ARBA00022723"/>
    </source>
</evidence>
<feature type="compositionally biased region" description="Basic and acidic residues" evidence="14">
    <location>
        <begin position="611"/>
        <end position="620"/>
    </location>
</feature>
<feature type="domain" description="TFIIS central" evidence="17">
    <location>
        <begin position="697"/>
        <end position="813"/>
    </location>
</feature>
<feature type="compositionally biased region" description="Basic and acidic residues" evidence="14">
    <location>
        <begin position="560"/>
        <end position="574"/>
    </location>
</feature>
<feature type="compositionally biased region" description="Basic and acidic residues" evidence="14">
    <location>
        <begin position="446"/>
        <end position="458"/>
    </location>
</feature>
<evidence type="ECO:0000256" key="3">
    <source>
        <dbReference type="ARBA" id="ARBA00022553"/>
    </source>
</evidence>
<dbReference type="GO" id="GO:0006351">
    <property type="term" value="P:DNA-templated transcription"/>
    <property type="evidence" value="ECO:0007669"/>
    <property type="project" value="InterPro"/>
</dbReference>
<dbReference type="Pfam" id="PF08711">
    <property type="entry name" value="Med26"/>
    <property type="match status" value="1"/>
</dbReference>
<keyword evidence="7" id="KW-0805">Transcription regulation</keyword>
<feature type="compositionally biased region" description="Basic and acidic residues" evidence="14">
    <location>
        <begin position="537"/>
        <end position="550"/>
    </location>
</feature>
<dbReference type="InterPro" id="IPR003617">
    <property type="entry name" value="TFIIS/CRSP70_N_sub"/>
</dbReference>
<evidence type="ECO:0000256" key="12">
    <source>
        <dbReference type="PROSITE-ProRule" id="PRU00472"/>
    </source>
</evidence>
<dbReference type="GO" id="GO:0003677">
    <property type="term" value="F:DNA binding"/>
    <property type="evidence" value="ECO:0007669"/>
    <property type="project" value="UniProtKB-KW"/>
</dbReference>
<feature type="compositionally biased region" description="Low complexity" evidence="14">
    <location>
        <begin position="666"/>
        <end position="690"/>
    </location>
</feature>
<evidence type="ECO:0000256" key="14">
    <source>
        <dbReference type="SAM" id="MobiDB-lite"/>
    </source>
</evidence>
<dbReference type="GO" id="GO:0005634">
    <property type="term" value="C:nucleus"/>
    <property type="evidence" value="ECO:0007669"/>
    <property type="project" value="UniProtKB-SubCell"/>
</dbReference>
<dbReference type="Pfam" id="PF01096">
    <property type="entry name" value="Zn_ribbon_TFIIS"/>
    <property type="match status" value="1"/>
</dbReference>
<dbReference type="AlphaFoldDB" id="A0A8C5ACG6"/>
<evidence type="ECO:0000256" key="1">
    <source>
        <dbReference type="ARBA" id="ARBA00004123"/>
    </source>
</evidence>
<dbReference type="Gene3D" id="1.10.472.30">
    <property type="entry name" value="Transcription elongation factor S-II, central domain"/>
    <property type="match status" value="1"/>
</dbReference>
<dbReference type="CDD" id="cd00183">
    <property type="entry name" value="TFIIS_I"/>
    <property type="match status" value="1"/>
</dbReference>
<evidence type="ECO:0000256" key="13">
    <source>
        <dbReference type="PROSITE-ProRule" id="PRU00649"/>
    </source>
</evidence>
<dbReference type="InterPro" id="IPR036575">
    <property type="entry name" value="TFIIS_cen_dom_sf"/>
</dbReference>
<gene>
    <name evidence="18" type="primary">LOC115554003</name>
</gene>
<dbReference type="InterPro" id="IPR001222">
    <property type="entry name" value="Znf_TFIIS"/>
</dbReference>
<dbReference type="Gene3D" id="2.20.25.10">
    <property type="match status" value="1"/>
</dbReference>
<dbReference type="InterPro" id="IPR017923">
    <property type="entry name" value="TFIIS_N"/>
</dbReference>
<feature type="compositionally biased region" description="Basic and acidic residues" evidence="14">
    <location>
        <begin position="398"/>
        <end position="413"/>
    </location>
</feature>
<evidence type="ECO:0000256" key="11">
    <source>
        <dbReference type="ARBA" id="ARBA00025408"/>
    </source>
</evidence>
<dbReference type="PANTHER" id="PTHR11477:SF50">
    <property type="entry name" value="TRANSCRIPTION ELONGATION FACTOR A PROTEIN 3 ISOFORM X1"/>
    <property type="match status" value="1"/>
</dbReference>
<reference evidence="18" key="2">
    <citation type="submission" date="2025-09" db="UniProtKB">
        <authorList>
            <consortium name="Ensembl"/>
        </authorList>
    </citation>
    <scope>IDENTIFICATION</scope>
</reference>
<feature type="compositionally biased region" description="Basic and acidic residues" evidence="14">
    <location>
        <begin position="514"/>
        <end position="526"/>
    </location>
</feature>
<evidence type="ECO:0000259" key="17">
    <source>
        <dbReference type="PROSITE" id="PS51321"/>
    </source>
</evidence>
<evidence type="ECO:0000256" key="6">
    <source>
        <dbReference type="ARBA" id="ARBA00022833"/>
    </source>
</evidence>
<dbReference type="SUPFAM" id="SSF46942">
    <property type="entry name" value="Elongation factor TFIIS domain 2"/>
    <property type="match status" value="1"/>
</dbReference>
<dbReference type="Proteomes" id="UP000694546">
    <property type="component" value="Chromosome 11"/>
</dbReference>
<keyword evidence="19" id="KW-1185">Reference proteome</keyword>
<dbReference type="FunFam" id="1.20.930.10:FF:000002">
    <property type="entry name" value="Transcription elongation factor A (SII), 1"/>
    <property type="match status" value="1"/>
</dbReference>
<evidence type="ECO:0000256" key="5">
    <source>
        <dbReference type="ARBA" id="ARBA00022771"/>
    </source>
</evidence>
<feature type="compositionally biased region" description="Pro residues" evidence="14">
    <location>
        <begin position="343"/>
        <end position="353"/>
    </location>
</feature>
<feature type="domain" description="TFIIS-type" evidence="15">
    <location>
        <begin position="816"/>
        <end position="856"/>
    </location>
</feature>
<dbReference type="CDD" id="cd13749">
    <property type="entry name" value="Zn-ribbon_TFIIS"/>
    <property type="match status" value="1"/>
</dbReference>
<keyword evidence="8" id="KW-0238">DNA-binding</keyword>
<dbReference type="GeneTree" id="ENSGT00940000157034"/>
<evidence type="ECO:0000256" key="9">
    <source>
        <dbReference type="ARBA" id="ARBA00023163"/>
    </source>
</evidence>
<keyword evidence="10 13" id="KW-0539">Nucleus</keyword>
<dbReference type="PROSITE" id="PS00466">
    <property type="entry name" value="ZF_TFIIS_1"/>
    <property type="match status" value="1"/>
</dbReference>
<dbReference type="SUPFAM" id="SSF47676">
    <property type="entry name" value="Conserved domain common to transcription factors TFIIS, elongin A, CRSP70"/>
    <property type="match status" value="1"/>
</dbReference>
<keyword evidence="4" id="KW-0479">Metal-binding</keyword>
<dbReference type="Ensembl" id="ENSGMOT00000033504.1">
    <property type="protein sequence ID" value="ENSGMOP00000029337.1"/>
    <property type="gene ID" value="ENSGMOG00000006251.2"/>
</dbReference>
<keyword evidence="5 12" id="KW-0863">Zinc-finger</keyword>
<feature type="compositionally biased region" description="Basic and acidic residues" evidence="14">
    <location>
        <begin position="171"/>
        <end position="185"/>
    </location>
</feature>
<feature type="compositionally biased region" description="Basic and acidic residues" evidence="14">
    <location>
        <begin position="491"/>
        <end position="503"/>
    </location>
</feature>
<dbReference type="GO" id="GO:0008270">
    <property type="term" value="F:zinc ion binding"/>
    <property type="evidence" value="ECO:0007669"/>
    <property type="project" value="UniProtKB-KW"/>
</dbReference>
<dbReference type="PANTHER" id="PTHR11477">
    <property type="entry name" value="TRANSCRIPTION FACTOR S-II ZINC FINGER DOMAIN-CONTAINING PROTEIN"/>
    <property type="match status" value="1"/>
</dbReference>
<dbReference type="Pfam" id="PF07500">
    <property type="entry name" value="TFIIS_M"/>
    <property type="match status" value="1"/>
</dbReference>
<reference evidence="18" key="1">
    <citation type="submission" date="2025-08" db="UniProtKB">
        <authorList>
            <consortium name="Ensembl"/>
        </authorList>
    </citation>
    <scope>IDENTIFICATION</scope>
</reference>
<accession>A0A8C5ACG6</accession>
<proteinExistence type="inferred from homology"/>
<dbReference type="SMART" id="SM00510">
    <property type="entry name" value="TFS2M"/>
    <property type="match status" value="1"/>
</dbReference>
<feature type="compositionally biased region" description="Basic and acidic residues" evidence="14">
    <location>
        <begin position="111"/>
        <end position="162"/>
    </location>
</feature>